<dbReference type="PRINTS" id="PR00980">
    <property type="entry name" value="TRNASYNTHALA"/>
</dbReference>
<dbReference type="PANTHER" id="PTHR11777">
    <property type="entry name" value="ALANYL-TRNA SYNTHETASE"/>
    <property type="match status" value="1"/>
</dbReference>
<dbReference type="InterPro" id="IPR018165">
    <property type="entry name" value="Ala-tRNA-synth_IIc_core"/>
</dbReference>
<dbReference type="InterPro" id="IPR050058">
    <property type="entry name" value="Ala-tRNA_ligase"/>
</dbReference>
<keyword evidence="11" id="KW-0862">Zinc</keyword>
<keyword evidence="3 11" id="KW-0436">Ligase</keyword>
<dbReference type="Pfam" id="PF07973">
    <property type="entry name" value="tRNA_SAD"/>
    <property type="match status" value="1"/>
</dbReference>
<dbReference type="PANTHER" id="PTHR11777:SF9">
    <property type="entry name" value="ALANINE--TRNA LIGASE, CYTOPLASMIC"/>
    <property type="match status" value="1"/>
</dbReference>
<dbReference type="Pfam" id="PF01411">
    <property type="entry name" value="tRNA-synt_2c"/>
    <property type="match status" value="1"/>
</dbReference>
<dbReference type="RefSeq" id="WP_205499053.1">
    <property type="nucleotide sequence ID" value="NZ_CP148066.1"/>
</dbReference>
<name>A0ABZ2RNL9_9BACT</name>
<dbReference type="SUPFAM" id="SSF50447">
    <property type="entry name" value="Translation proteins"/>
    <property type="match status" value="1"/>
</dbReference>
<accession>A0ABZ2RNL9</accession>
<dbReference type="InterPro" id="IPR009000">
    <property type="entry name" value="Transl_B-barrel_sf"/>
</dbReference>
<evidence type="ECO:0000256" key="8">
    <source>
        <dbReference type="ARBA" id="ARBA00023146"/>
    </source>
</evidence>
<dbReference type="Proteomes" id="UP001460679">
    <property type="component" value="Chromosome"/>
</dbReference>
<feature type="binding site" evidence="11">
    <location>
        <position position="666"/>
    </location>
    <ligand>
        <name>Zn(2+)</name>
        <dbReference type="ChEBI" id="CHEBI:29105"/>
    </ligand>
</feature>
<evidence type="ECO:0000256" key="1">
    <source>
        <dbReference type="ARBA" id="ARBA00008226"/>
    </source>
</evidence>
<evidence type="ECO:0000256" key="12">
    <source>
        <dbReference type="SAM" id="Coils"/>
    </source>
</evidence>
<keyword evidence="11" id="KW-0963">Cytoplasm</keyword>
<keyword evidence="8 11" id="KW-0030">Aminoacyl-tRNA synthetase</keyword>
<dbReference type="NCBIfam" id="TIGR00344">
    <property type="entry name" value="alaS"/>
    <property type="match status" value="1"/>
</dbReference>
<dbReference type="InterPro" id="IPR018163">
    <property type="entry name" value="Thr/Ala-tRNA-synth_IIc_edit"/>
</dbReference>
<keyword evidence="12" id="KW-0175">Coiled coil</keyword>
<evidence type="ECO:0000313" key="14">
    <source>
        <dbReference type="EMBL" id="WXL28633.1"/>
    </source>
</evidence>
<evidence type="ECO:0000256" key="11">
    <source>
        <dbReference type="HAMAP-Rule" id="MF_00036"/>
    </source>
</evidence>
<evidence type="ECO:0000256" key="7">
    <source>
        <dbReference type="ARBA" id="ARBA00022917"/>
    </source>
</evidence>
<keyword evidence="5 11" id="KW-0067">ATP-binding</keyword>
<comment type="cofactor">
    <cofactor evidence="11">
        <name>Zn(2+)</name>
        <dbReference type="ChEBI" id="CHEBI:29105"/>
    </cofactor>
    <text evidence="11">Binds 1 zinc ion per subunit.</text>
</comment>
<dbReference type="Gene3D" id="3.10.310.40">
    <property type="match status" value="1"/>
</dbReference>
<dbReference type="InterPro" id="IPR018164">
    <property type="entry name" value="Ala-tRNA-synth_IIc_N"/>
</dbReference>
<dbReference type="CDD" id="cd00673">
    <property type="entry name" value="AlaRS_core"/>
    <property type="match status" value="1"/>
</dbReference>
<dbReference type="SMART" id="SM00863">
    <property type="entry name" value="tRNA_SAD"/>
    <property type="match status" value="1"/>
</dbReference>
<dbReference type="EMBL" id="CP148066">
    <property type="protein sequence ID" value="WXL28633.1"/>
    <property type="molecule type" value="Genomic_DNA"/>
</dbReference>
<dbReference type="Pfam" id="PF02272">
    <property type="entry name" value="DHHA1"/>
    <property type="match status" value="1"/>
</dbReference>
<dbReference type="InterPro" id="IPR018162">
    <property type="entry name" value="Ala-tRNA-ligase_IIc_anticod-bd"/>
</dbReference>
<evidence type="ECO:0000256" key="4">
    <source>
        <dbReference type="ARBA" id="ARBA00022741"/>
    </source>
</evidence>
<dbReference type="InterPro" id="IPR003156">
    <property type="entry name" value="DHHA1_dom"/>
</dbReference>
<dbReference type="Gene3D" id="3.30.980.10">
    <property type="entry name" value="Threonyl-trna Synthetase, Chain A, domain 2"/>
    <property type="match status" value="1"/>
</dbReference>
<dbReference type="InterPro" id="IPR012947">
    <property type="entry name" value="tRNA_SAD"/>
</dbReference>
<gene>
    <name evidence="11 14" type="primary">alaS</name>
    <name evidence="14" type="ORF">WG616_01195</name>
</gene>
<feature type="domain" description="Alanyl-transfer RNA synthetases family profile" evidence="13">
    <location>
        <begin position="2"/>
        <end position="709"/>
    </location>
</feature>
<sequence length="886" mass="102494">MLTSKQIRKLWLDFFESKQHLVVESKSLIPVNDPSLLWINSGVATLKDFFSGKKTPPHPRITNSQKSIRTNDIENVGITTRHHTFFEMLGNFSIGDYFKPEAIEFAYEFIFGVLKFPKEKIYITYYEEDLDTFNKWTSLGIEPSHMVKGTRDTNFWDVGQGPCGPDTEIFYDRGPKYDSRGLELIKDDIENDRFIEIWNIVFSQFNNDGENNYTELKYKNIDTGAGLERICSIIQDVPTNFDTDLFQTIIHEIEKYTDYRYDINNYFTKEKTQQDINTQFKIIADHMRASVNAINDGVKPSNVGRGYIIRRLIRRSYRSGLKLKIQGKAFLYKLVQSVKDSLIYDIDVKNVEKIIKDEELLFSKTINQGEKLLEKEIEKNGSISTDIAFKMFDTYGFPIELTSEILAEKNIKIDINEFNQYLEQHRQKSRSQVASGMEKVISSLDLVEGLISTFTGYEETTHKGSKILYLLNDYEEIEQSDSDDDYSYVILDKTPFYATSGGQFHDYGKMIQNDNEIEIIDVFKDKHWNHIHKVKGKIQKDALVDCYVDQPKREGYMRGHSSTHILFSALREIFKGEKIEQLGSSIMPEYFTFDFPADKKPSKEQIKLIEEKMHQYIKMDVNREYKIMSVKEAEDFGAYMTIEESDYHDQNAVRVVVFDGITKDLCGGTHVEHTGFIEDFKIVSVESKGTGIYRLRVVTSNKLVSQYFDEEISKQVELLNTLITKNQSLNESYVFNIAKNNAKNNIEKEQYLDELNENEQQLREDFKELYKQKQNQSLDLNHIEIKNINSKDYILVSIDDMSQTKKVAVELREKFASALVVAYTISEGKVFVVVASKTYPSNVILKTVLEKYNGKGGGNAIVSQGSFALENDQDLQNYFLEVIKNA</sequence>
<evidence type="ECO:0000256" key="6">
    <source>
        <dbReference type="ARBA" id="ARBA00022884"/>
    </source>
</evidence>
<protein>
    <recommendedName>
        <fullName evidence="11">Alanine--tRNA ligase</fullName>
        <ecNumber evidence="11">6.1.1.7</ecNumber>
    </recommendedName>
    <alternativeName>
        <fullName evidence="11">Alanyl-tRNA synthetase</fullName>
        <shortName evidence="11">AlaRS</shortName>
    </alternativeName>
</protein>
<keyword evidence="2 11" id="KW-0820">tRNA-binding</keyword>
<evidence type="ECO:0000256" key="3">
    <source>
        <dbReference type="ARBA" id="ARBA00022598"/>
    </source>
</evidence>
<evidence type="ECO:0000256" key="2">
    <source>
        <dbReference type="ARBA" id="ARBA00022555"/>
    </source>
</evidence>
<evidence type="ECO:0000313" key="15">
    <source>
        <dbReference type="Proteomes" id="UP001460679"/>
    </source>
</evidence>
<evidence type="ECO:0000256" key="5">
    <source>
        <dbReference type="ARBA" id="ARBA00022840"/>
    </source>
</evidence>
<evidence type="ECO:0000259" key="13">
    <source>
        <dbReference type="PROSITE" id="PS50860"/>
    </source>
</evidence>
<organism evidence="14 15">
    <name type="scientific">[Mycoplasma] gypis</name>
    <dbReference type="NCBI Taxonomy" id="92404"/>
    <lineage>
        <taxon>Bacteria</taxon>
        <taxon>Bacillati</taxon>
        <taxon>Mycoplasmatota</taxon>
        <taxon>Mycoplasmoidales</taxon>
        <taxon>Metamycoplasmataceae</taxon>
        <taxon>Metamycoplasma</taxon>
    </lineage>
</organism>
<comment type="domain">
    <text evidence="11">Consists of three domains; the N-terminal catalytic domain, the editing domain and the C-terminal C-Ala domain. The editing domain removes incorrectly charged amino acids, while the C-Ala domain, along with tRNA(Ala), serves as a bridge to cooperatively bring together the editing and aminoacylation centers thus stimulating deacylation of misacylated tRNAs.</text>
</comment>
<keyword evidence="4 11" id="KW-0547">Nucleotide-binding</keyword>
<evidence type="ECO:0000256" key="10">
    <source>
        <dbReference type="ARBA" id="ARBA00048300"/>
    </source>
</evidence>
<dbReference type="Gene3D" id="2.40.30.130">
    <property type="match status" value="1"/>
</dbReference>
<comment type="similarity">
    <text evidence="1 11">Belongs to the class-II aminoacyl-tRNA synthetase family.</text>
</comment>
<comment type="function">
    <text evidence="9 11">Catalyzes the attachment of alanine to tRNA(Ala) in a two-step reaction: alanine is first activated by ATP to form Ala-AMP and then transferred to the acceptor end of tRNA(Ala). Also edits incorrectly charged Ser-tRNA(Ala) and Gly-tRNA(Ala) via its editing domain.</text>
</comment>
<keyword evidence="11" id="KW-0479">Metal-binding</keyword>
<feature type="binding site" evidence="11">
    <location>
        <position position="670"/>
    </location>
    <ligand>
        <name>Zn(2+)</name>
        <dbReference type="ChEBI" id="CHEBI:29105"/>
    </ligand>
</feature>
<reference evidence="14" key="1">
    <citation type="submission" date="2024-03" db="EMBL/GenBank/DDBJ databases">
        <title>Complete genome sequence of Mycoplasma gypis type strain B1/T1.</title>
        <authorList>
            <person name="Spergser J."/>
        </authorList>
    </citation>
    <scope>NUCLEOTIDE SEQUENCE [LARGE SCALE GENOMIC DNA]</scope>
    <source>
        <strain evidence="14">B1/T1</strain>
    </source>
</reference>
<comment type="catalytic activity">
    <reaction evidence="10 11">
        <text>tRNA(Ala) + L-alanine + ATP = L-alanyl-tRNA(Ala) + AMP + diphosphate</text>
        <dbReference type="Rhea" id="RHEA:12540"/>
        <dbReference type="Rhea" id="RHEA-COMP:9657"/>
        <dbReference type="Rhea" id="RHEA-COMP:9923"/>
        <dbReference type="ChEBI" id="CHEBI:30616"/>
        <dbReference type="ChEBI" id="CHEBI:33019"/>
        <dbReference type="ChEBI" id="CHEBI:57972"/>
        <dbReference type="ChEBI" id="CHEBI:78442"/>
        <dbReference type="ChEBI" id="CHEBI:78497"/>
        <dbReference type="ChEBI" id="CHEBI:456215"/>
        <dbReference type="EC" id="6.1.1.7"/>
    </reaction>
</comment>
<feature type="binding site" evidence="11">
    <location>
        <position position="560"/>
    </location>
    <ligand>
        <name>Zn(2+)</name>
        <dbReference type="ChEBI" id="CHEBI:29105"/>
    </ligand>
</feature>
<keyword evidence="15" id="KW-1185">Reference proteome</keyword>
<evidence type="ECO:0000256" key="9">
    <source>
        <dbReference type="ARBA" id="ARBA00024779"/>
    </source>
</evidence>
<keyword evidence="7 11" id="KW-0648">Protein biosynthesis</keyword>
<dbReference type="SUPFAM" id="SSF55186">
    <property type="entry name" value="ThrRS/AlaRS common domain"/>
    <property type="match status" value="1"/>
</dbReference>
<comment type="subcellular location">
    <subcellularLocation>
        <location evidence="11">Cytoplasm</location>
    </subcellularLocation>
</comment>
<dbReference type="GO" id="GO:0004813">
    <property type="term" value="F:alanine-tRNA ligase activity"/>
    <property type="evidence" value="ECO:0007669"/>
    <property type="project" value="UniProtKB-EC"/>
</dbReference>
<dbReference type="SUPFAM" id="SSF55681">
    <property type="entry name" value="Class II aaRS and biotin synthetases"/>
    <property type="match status" value="1"/>
</dbReference>
<dbReference type="InterPro" id="IPR023033">
    <property type="entry name" value="Ala_tRNA_ligase_euk/bac"/>
</dbReference>
<feature type="binding site" evidence="11">
    <location>
        <position position="564"/>
    </location>
    <ligand>
        <name>Zn(2+)</name>
        <dbReference type="ChEBI" id="CHEBI:29105"/>
    </ligand>
</feature>
<dbReference type="SUPFAM" id="SSF101353">
    <property type="entry name" value="Putative anticodon-binding domain of alanyl-tRNA synthetase (AlaRS)"/>
    <property type="match status" value="1"/>
</dbReference>
<dbReference type="InterPro" id="IPR002318">
    <property type="entry name" value="Ala-tRNA-lgiase_IIc"/>
</dbReference>
<feature type="coiled-coil region" evidence="12">
    <location>
        <begin position="741"/>
        <end position="776"/>
    </location>
</feature>
<dbReference type="HAMAP" id="MF_00036_B">
    <property type="entry name" value="Ala_tRNA_synth_B"/>
    <property type="match status" value="1"/>
</dbReference>
<proteinExistence type="inferred from homology"/>
<dbReference type="Gene3D" id="3.30.930.10">
    <property type="entry name" value="Bira Bifunctional Protein, Domain 2"/>
    <property type="match status" value="1"/>
</dbReference>
<dbReference type="EC" id="6.1.1.7" evidence="11"/>
<dbReference type="PROSITE" id="PS50860">
    <property type="entry name" value="AA_TRNA_LIGASE_II_ALA"/>
    <property type="match status" value="1"/>
</dbReference>
<dbReference type="InterPro" id="IPR045864">
    <property type="entry name" value="aa-tRNA-synth_II/BPL/LPL"/>
</dbReference>
<keyword evidence="6 11" id="KW-0694">RNA-binding</keyword>